<feature type="coiled-coil region" evidence="1">
    <location>
        <begin position="57"/>
        <end position="84"/>
    </location>
</feature>
<dbReference type="AlphaFoldDB" id="A0A3D8ILM6"/>
<evidence type="ECO:0008006" key="5">
    <source>
        <dbReference type="Google" id="ProtNLM"/>
    </source>
</evidence>
<evidence type="ECO:0000256" key="1">
    <source>
        <dbReference type="SAM" id="Coils"/>
    </source>
</evidence>
<keyword evidence="4" id="KW-1185">Reference proteome</keyword>
<keyword evidence="2" id="KW-0472">Membrane</keyword>
<evidence type="ECO:0000256" key="2">
    <source>
        <dbReference type="SAM" id="Phobius"/>
    </source>
</evidence>
<keyword evidence="2" id="KW-1133">Transmembrane helix</keyword>
<sequence>MRISNDEKEGLMNFTHNEEGLAKFHLIMAFCVLFLILSVFIPKIYLSNNIYYTSRAISKLTIEKDLLYEENMRLQQEIEKINDKHLLLEIGEQ</sequence>
<keyword evidence="1" id="KW-0175">Coiled coil</keyword>
<dbReference type="EMBL" id="NXLQ01000009">
    <property type="protein sequence ID" value="RDU65910.1"/>
    <property type="molecule type" value="Genomic_DNA"/>
</dbReference>
<organism evidence="3 4">
    <name type="scientific">Helicobacter didelphidarum</name>
    <dbReference type="NCBI Taxonomy" id="2040648"/>
    <lineage>
        <taxon>Bacteria</taxon>
        <taxon>Pseudomonadati</taxon>
        <taxon>Campylobacterota</taxon>
        <taxon>Epsilonproteobacteria</taxon>
        <taxon>Campylobacterales</taxon>
        <taxon>Helicobacteraceae</taxon>
        <taxon>Helicobacter</taxon>
    </lineage>
</organism>
<feature type="transmembrane region" description="Helical" evidence="2">
    <location>
        <begin position="20"/>
        <end position="41"/>
    </location>
</feature>
<comment type="caution">
    <text evidence="3">The sequence shown here is derived from an EMBL/GenBank/DDBJ whole genome shotgun (WGS) entry which is preliminary data.</text>
</comment>
<dbReference type="OrthoDB" id="5373140at2"/>
<evidence type="ECO:0000313" key="4">
    <source>
        <dbReference type="Proteomes" id="UP000256379"/>
    </source>
</evidence>
<accession>A0A3D8ILM6</accession>
<reference evidence="3 4" key="1">
    <citation type="submission" date="2018-04" db="EMBL/GenBank/DDBJ databases">
        <title>Novel Campyloabacter and Helicobacter Species and Strains.</title>
        <authorList>
            <person name="Mannion A.J."/>
            <person name="Shen Z."/>
            <person name="Fox J.G."/>
        </authorList>
    </citation>
    <scope>NUCLEOTIDE SEQUENCE [LARGE SCALE GENOMIC DNA]</scope>
    <source>
        <strain evidence="3 4">MIT 17-337</strain>
    </source>
</reference>
<evidence type="ECO:0000313" key="3">
    <source>
        <dbReference type="EMBL" id="RDU65910.1"/>
    </source>
</evidence>
<protein>
    <recommendedName>
        <fullName evidence="5">Septum formation initiator</fullName>
    </recommendedName>
</protein>
<gene>
    <name evidence="3" type="ORF">CQA53_05245</name>
</gene>
<dbReference type="Proteomes" id="UP000256379">
    <property type="component" value="Unassembled WGS sequence"/>
</dbReference>
<name>A0A3D8ILM6_9HELI</name>
<proteinExistence type="predicted"/>
<keyword evidence="2" id="KW-0812">Transmembrane</keyword>